<dbReference type="EMBL" id="QGKV02001507">
    <property type="protein sequence ID" value="KAF3530712.1"/>
    <property type="molecule type" value="Genomic_DNA"/>
</dbReference>
<sequence length="155" mass="16790">MFQLGFAFALVVLQIADLSSLLSSRKLMSEMYFKTPSSGVHQDLVNVLGWEDAGVERQNLSCSEFEPFCPISKVVSIDARLMMSIGAQLFMSVGAQLLMSVDTSTSCLWKASFSSFSCSSTSPKSSSKMALTWCLSLSTAFPLTRASCFFTASAV</sequence>
<evidence type="ECO:0000313" key="2">
    <source>
        <dbReference type="EMBL" id="KAF3530712.1"/>
    </source>
</evidence>
<accession>A0ABQ7BE00</accession>
<protein>
    <submittedName>
        <fullName evidence="2">Uncharacterized protein</fullName>
    </submittedName>
</protein>
<feature type="chain" id="PRO_5046339508" evidence="1">
    <location>
        <begin position="25"/>
        <end position="155"/>
    </location>
</feature>
<feature type="signal peptide" evidence="1">
    <location>
        <begin position="1"/>
        <end position="24"/>
    </location>
</feature>
<comment type="caution">
    <text evidence="2">The sequence shown here is derived from an EMBL/GenBank/DDBJ whole genome shotgun (WGS) entry which is preliminary data.</text>
</comment>
<name>A0ABQ7BE00_BRACR</name>
<organism evidence="2 3">
    <name type="scientific">Brassica cretica</name>
    <name type="common">Mustard</name>
    <dbReference type="NCBI Taxonomy" id="69181"/>
    <lineage>
        <taxon>Eukaryota</taxon>
        <taxon>Viridiplantae</taxon>
        <taxon>Streptophyta</taxon>
        <taxon>Embryophyta</taxon>
        <taxon>Tracheophyta</taxon>
        <taxon>Spermatophyta</taxon>
        <taxon>Magnoliopsida</taxon>
        <taxon>eudicotyledons</taxon>
        <taxon>Gunneridae</taxon>
        <taxon>Pentapetalae</taxon>
        <taxon>rosids</taxon>
        <taxon>malvids</taxon>
        <taxon>Brassicales</taxon>
        <taxon>Brassicaceae</taxon>
        <taxon>Brassiceae</taxon>
        <taxon>Brassica</taxon>
    </lineage>
</organism>
<reference evidence="2 3" key="1">
    <citation type="journal article" date="2020" name="BMC Genomics">
        <title>Intraspecific diversification of the crop wild relative Brassica cretica Lam. using demographic model selection.</title>
        <authorList>
            <person name="Kioukis A."/>
            <person name="Michalopoulou V.A."/>
            <person name="Briers L."/>
            <person name="Pirintsos S."/>
            <person name="Studholme D.J."/>
            <person name="Pavlidis P."/>
            <person name="Sarris P.F."/>
        </authorList>
    </citation>
    <scope>NUCLEOTIDE SEQUENCE [LARGE SCALE GENOMIC DNA]</scope>
    <source>
        <strain evidence="3">cv. PFS-1207/04</strain>
    </source>
</reference>
<gene>
    <name evidence="2" type="ORF">DY000_02040313</name>
</gene>
<evidence type="ECO:0000313" key="3">
    <source>
        <dbReference type="Proteomes" id="UP000266723"/>
    </source>
</evidence>
<evidence type="ECO:0000256" key="1">
    <source>
        <dbReference type="SAM" id="SignalP"/>
    </source>
</evidence>
<dbReference type="Proteomes" id="UP000266723">
    <property type="component" value="Unassembled WGS sequence"/>
</dbReference>
<keyword evidence="1" id="KW-0732">Signal</keyword>
<keyword evidence="3" id="KW-1185">Reference proteome</keyword>
<proteinExistence type="predicted"/>